<dbReference type="GO" id="GO:0042276">
    <property type="term" value="P:error-prone translesion synthesis"/>
    <property type="evidence" value="ECO:0007669"/>
    <property type="project" value="InterPro"/>
</dbReference>
<dbReference type="GO" id="GO:0005759">
    <property type="term" value="C:mitochondrial matrix"/>
    <property type="evidence" value="ECO:0007669"/>
    <property type="project" value="TreeGrafter"/>
</dbReference>
<comment type="catalytic activity">
    <reaction evidence="2">
        <text>ssDNA + n NTP = ssDNA/pppN(pN)n-1 hybrid + (n-1) diphosphate.</text>
        <dbReference type="EC" id="2.7.7.102"/>
    </reaction>
</comment>
<dbReference type="GO" id="GO:0031297">
    <property type="term" value="P:replication fork processing"/>
    <property type="evidence" value="ECO:0007669"/>
    <property type="project" value="TreeGrafter"/>
</dbReference>
<proteinExistence type="predicted"/>
<evidence type="ECO:0000256" key="4">
    <source>
        <dbReference type="ARBA" id="ARBA00047303"/>
    </source>
</evidence>
<dbReference type="InterPro" id="IPR044917">
    <property type="entry name" value="PRIMPOL"/>
</dbReference>
<dbReference type="AlphaFoldDB" id="A0A4P9YDA8"/>
<evidence type="ECO:0000256" key="1">
    <source>
        <dbReference type="ARBA" id="ARBA00026139"/>
    </source>
</evidence>
<dbReference type="GO" id="GO:0005634">
    <property type="term" value="C:nucleus"/>
    <property type="evidence" value="ECO:0007669"/>
    <property type="project" value="TreeGrafter"/>
</dbReference>
<dbReference type="PANTHER" id="PTHR31399:SF0">
    <property type="entry name" value="DNA-DIRECTED PRIMASE_POLYMERASE PROTEIN"/>
    <property type="match status" value="1"/>
</dbReference>
<evidence type="ECO:0000313" key="6">
    <source>
        <dbReference type="Proteomes" id="UP000281549"/>
    </source>
</evidence>
<dbReference type="Proteomes" id="UP000281549">
    <property type="component" value="Unassembled WGS sequence"/>
</dbReference>
<dbReference type="GO" id="GO:0003682">
    <property type="term" value="F:chromatin binding"/>
    <property type="evidence" value="ECO:0007669"/>
    <property type="project" value="TreeGrafter"/>
</dbReference>
<evidence type="ECO:0000256" key="2">
    <source>
        <dbReference type="ARBA" id="ARBA00044677"/>
    </source>
</evidence>
<dbReference type="GO" id="GO:0009411">
    <property type="term" value="P:response to UV"/>
    <property type="evidence" value="ECO:0007669"/>
    <property type="project" value="TreeGrafter"/>
</dbReference>
<organism evidence="5 6">
    <name type="scientific">Rozella allomycis (strain CSF55)</name>
    <dbReference type="NCBI Taxonomy" id="988480"/>
    <lineage>
        <taxon>Eukaryota</taxon>
        <taxon>Fungi</taxon>
        <taxon>Fungi incertae sedis</taxon>
        <taxon>Cryptomycota</taxon>
        <taxon>Cryptomycota incertae sedis</taxon>
        <taxon>Rozella</taxon>
    </lineage>
</organism>
<evidence type="ECO:0000313" key="5">
    <source>
        <dbReference type="EMBL" id="RKP17317.1"/>
    </source>
</evidence>
<gene>
    <name evidence="5" type="ORF">ROZALSC1DRAFT_24323</name>
</gene>
<dbReference type="GO" id="GO:0006264">
    <property type="term" value="P:mitochondrial DNA replication"/>
    <property type="evidence" value="ECO:0007669"/>
    <property type="project" value="TreeGrafter"/>
</dbReference>
<name>A0A4P9YDA8_ROZAC</name>
<dbReference type="EC" id="2.7.7.102" evidence="3"/>
<dbReference type="EMBL" id="ML005902">
    <property type="protein sequence ID" value="RKP17317.1"/>
    <property type="molecule type" value="Genomic_DNA"/>
</dbReference>
<protein>
    <recommendedName>
        <fullName evidence="1">DNA-directed primase/polymerase protein</fullName>
        <ecNumber evidence="3">2.7.7.102</ecNumber>
    </recommendedName>
</protein>
<dbReference type="GO" id="GO:0003887">
    <property type="term" value="F:DNA-directed DNA polymerase activity"/>
    <property type="evidence" value="ECO:0007669"/>
    <property type="project" value="UniProtKB-EC"/>
</dbReference>
<reference evidence="6" key="1">
    <citation type="journal article" date="2018" name="Nat. Microbiol.">
        <title>Leveraging single-cell genomics to expand the fungal tree of life.</title>
        <authorList>
            <person name="Ahrendt S.R."/>
            <person name="Quandt C.A."/>
            <person name="Ciobanu D."/>
            <person name="Clum A."/>
            <person name="Salamov A."/>
            <person name="Andreopoulos B."/>
            <person name="Cheng J.F."/>
            <person name="Woyke T."/>
            <person name="Pelin A."/>
            <person name="Henrissat B."/>
            <person name="Reynolds N.K."/>
            <person name="Benny G.L."/>
            <person name="Smith M.E."/>
            <person name="James T.Y."/>
            <person name="Grigoriev I.V."/>
        </authorList>
    </citation>
    <scope>NUCLEOTIDE SEQUENCE [LARGE SCALE GENOMIC DNA]</scope>
    <source>
        <strain evidence="6">CSF55</strain>
    </source>
</reference>
<accession>A0A4P9YDA8</accession>
<comment type="catalytic activity">
    <reaction evidence="4">
        <text>DNA(n) + a 2'-deoxyribonucleoside 5'-triphosphate = DNA(n+1) + diphosphate</text>
        <dbReference type="Rhea" id="RHEA:22508"/>
        <dbReference type="Rhea" id="RHEA-COMP:17339"/>
        <dbReference type="Rhea" id="RHEA-COMP:17340"/>
        <dbReference type="ChEBI" id="CHEBI:33019"/>
        <dbReference type="ChEBI" id="CHEBI:61560"/>
        <dbReference type="ChEBI" id="CHEBI:173112"/>
        <dbReference type="EC" id="2.7.7.7"/>
    </reaction>
    <physiologicalReaction direction="left-to-right" evidence="4">
        <dbReference type="Rhea" id="RHEA:22509"/>
    </physiologicalReaction>
</comment>
<evidence type="ECO:0000256" key="3">
    <source>
        <dbReference type="ARBA" id="ARBA00044768"/>
    </source>
</evidence>
<sequence length="408" mass="45940">MHSCIVSCRRVVAEASRSKMELCVSRSRAIVASCIAVPLVKPSAIELFQLKKLRADITWQGSLKTCLKSAMEILDDALIVGREVNSSGARKFGATNLDTFYNYYSSLSADNKTCYEIIRKGCPVKFYLDIDCVYDSVNDAFRDLVSADNVVSSLNWYLAEILKSMGILGAERIAENPGKISLHLIYPDIVFPSIEHCMALVRWLINLLYEVEYPIYENDGLTGQGVNNILTKTGRMPLLIPYRDVEDLHFLFDVGVYNANQNFRIWKSKKFGFGKQSLETTMSYTLDNFRKTLITFPDASKIIHACEIDGHVPIHCASLSCNPKKVLRQISAKLNLANDNDIIEALLAHFKAKINRNVSGIWYDESPHGNGIGVNVDNGDLYIIYPEDCTYAFKRKNQIGLDDRKSIF</sequence>
<dbReference type="PANTHER" id="PTHR31399">
    <property type="entry name" value="DNA-DIRECTED PRIMASE / POLYMERASE PROTEIN"/>
    <property type="match status" value="1"/>
</dbReference>